<dbReference type="CDD" id="cd00096">
    <property type="entry name" value="Ig"/>
    <property type="match status" value="1"/>
</dbReference>
<dbReference type="PANTHER" id="PTHR46013:SF7">
    <property type="entry name" value="IG-LIKE DOMAIN-CONTAINING PROTEIN"/>
    <property type="match status" value="1"/>
</dbReference>
<keyword evidence="6" id="KW-0732">Signal</keyword>
<dbReference type="Pfam" id="PF24518">
    <property type="entry name" value="Ig_CD22"/>
    <property type="match status" value="1"/>
</dbReference>
<comment type="subunit">
    <text evidence="4">Predominantly monomer of isoform CD22-beta. Also found as heterodimer of isoform CD22-beta and a shorter isoform. Interacts with PTPN6/SHP-1, LYN, SYK, PIK3R1/PIK3R2 and PLCG1 upon phosphorylation. Interacts with GRB2, INPP5D and SHC1 upon phosphorylation. May form a complex with INPP5D/SHIP, GRB2 and SHC1.</text>
</comment>
<feature type="signal peptide" evidence="6">
    <location>
        <begin position="1"/>
        <end position="21"/>
    </location>
</feature>
<feature type="domain" description="Ig-like" evidence="7">
    <location>
        <begin position="419"/>
        <end position="478"/>
    </location>
</feature>
<dbReference type="RefSeq" id="XP_008288774.1">
    <property type="nucleotide sequence ID" value="XM_008290552.1"/>
</dbReference>
<feature type="region of interest" description="Disordered" evidence="5">
    <location>
        <begin position="556"/>
        <end position="576"/>
    </location>
</feature>
<evidence type="ECO:0000313" key="9">
    <source>
        <dbReference type="RefSeq" id="XP_008288774.1"/>
    </source>
</evidence>
<keyword evidence="9" id="KW-0675">Receptor</keyword>
<dbReference type="SMART" id="SM00408">
    <property type="entry name" value="IGc2"/>
    <property type="match status" value="5"/>
</dbReference>
<dbReference type="AlphaFoldDB" id="A0A9Y4K628"/>
<proteinExistence type="predicted"/>
<feature type="chain" id="PRO_5041337460" description="B-cell receptor CD22" evidence="6">
    <location>
        <begin position="22"/>
        <end position="685"/>
    </location>
</feature>
<organism evidence="8 9">
    <name type="scientific">Stegastes partitus</name>
    <name type="common">bicolor damselfish</name>
    <dbReference type="NCBI Taxonomy" id="144197"/>
    <lineage>
        <taxon>Eukaryota</taxon>
        <taxon>Metazoa</taxon>
        <taxon>Chordata</taxon>
        <taxon>Craniata</taxon>
        <taxon>Vertebrata</taxon>
        <taxon>Euteleostomi</taxon>
        <taxon>Actinopterygii</taxon>
        <taxon>Neopterygii</taxon>
        <taxon>Teleostei</taxon>
        <taxon>Neoteleostei</taxon>
        <taxon>Acanthomorphata</taxon>
        <taxon>Ovalentaria</taxon>
        <taxon>Pomacentridae</taxon>
        <taxon>Stegastes</taxon>
    </lineage>
</organism>
<dbReference type="Pfam" id="PF13927">
    <property type="entry name" value="Ig_3"/>
    <property type="match status" value="1"/>
</dbReference>
<accession>A0A9Y4K628</accession>
<dbReference type="GeneID" id="103363697"/>
<dbReference type="InterPro" id="IPR056386">
    <property type="entry name" value="Ig_CD22"/>
</dbReference>
<dbReference type="InterPro" id="IPR007110">
    <property type="entry name" value="Ig-like_dom"/>
</dbReference>
<evidence type="ECO:0000256" key="3">
    <source>
        <dbReference type="ARBA" id="ARBA00045430"/>
    </source>
</evidence>
<dbReference type="InterPro" id="IPR003599">
    <property type="entry name" value="Ig_sub"/>
</dbReference>
<feature type="domain" description="Ig-like" evidence="7">
    <location>
        <begin position="333"/>
        <end position="417"/>
    </location>
</feature>
<feature type="domain" description="Ig-like" evidence="7">
    <location>
        <begin position="585"/>
        <end position="671"/>
    </location>
</feature>
<dbReference type="InterPro" id="IPR013106">
    <property type="entry name" value="Ig_V-set"/>
</dbReference>
<dbReference type="SUPFAM" id="SSF48726">
    <property type="entry name" value="Immunoglobulin"/>
    <property type="match status" value="7"/>
</dbReference>
<dbReference type="SMART" id="SM00406">
    <property type="entry name" value="IGv"/>
    <property type="match status" value="1"/>
</dbReference>
<reference evidence="9" key="1">
    <citation type="submission" date="2025-08" db="UniProtKB">
        <authorList>
            <consortium name="RefSeq"/>
        </authorList>
    </citation>
    <scope>IDENTIFICATION</scope>
</reference>
<keyword evidence="8" id="KW-1185">Reference proteome</keyword>
<feature type="domain" description="Ig-like" evidence="7">
    <location>
        <begin position="489"/>
        <end position="580"/>
    </location>
</feature>
<gene>
    <name evidence="9" type="primary">LOC103363697</name>
</gene>
<comment type="function">
    <text evidence="3">Most highly expressed siglec (sialic acid-binding immunoglobulin-like lectin) on B-cells that plays a role in various aspects of B-cell biology including differentiation, antigen presentation, and trafficking to bone marrow. Binds to alpha 2,6-linked sialic acid residues of surface molecules such as CD22 itself, CD45 and IgM in a cis configuration. Can also bind to ligands on other cells as an adhesion molecule in a trans configuration. Acts as an inhibitory coreceptor on the surface of B-cells and inhibits B-cell receptor induced signaling, characterized by inhibition of the calcium mobilization and cellular activation. Mechanistically, the immunoreceptor tyrosine-based inhibitory motif domain is phosphorylated by the Src kinase LYN, which in turn leads to the recruitment of the protein tyrosine phosphatase 1/PTPN6, leading to the negative regulation of BCR signaling. If this negative signaling from is of sufficient strength, apoptosis of the B-cell can be induced.</text>
</comment>
<feature type="domain" description="Ig-like" evidence="7">
    <location>
        <begin position="249"/>
        <end position="326"/>
    </location>
</feature>
<feature type="compositionally biased region" description="Polar residues" evidence="5">
    <location>
        <begin position="556"/>
        <end position="568"/>
    </location>
</feature>
<dbReference type="PROSITE" id="PS50835">
    <property type="entry name" value="IG_LIKE"/>
    <property type="match status" value="5"/>
</dbReference>
<evidence type="ECO:0000256" key="5">
    <source>
        <dbReference type="SAM" id="MobiDB-lite"/>
    </source>
</evidence>
<dbReference type="Gene3D" id="2.60.40.10">
    <property type="entry name" value="Immunoglobulins"/>
    <property type="match status" value="7"/>
</dbReference>
<evidence type="ECO:0000256" key="4">
    <source>
        <dbReference type="ARBA" id="ARBA00046458"/>
    </source>
</evidence>
<dbReference type="SMART" id="SM00409">
    <property type="entry name" value="IG"/>
    <property type="match status" value="7"/>
</dbReference>
<evidence type="ECO:0000313" key="8">
    <source>
        <dbReference type="Proteomes" id="UP000694891"/>
    </source>
</evidence>
<protein>
    <recommendedName>
        <fullName evidence="1">B-cell receptor CD22</fullName>
    </recommendedName>
    <alternativeName>
        <fullName evidence="2">Sialic acid-binding Ig-like lectin 2</fullName>
    </alternativeName>
</protein>
<name>A0A9Y4K628_9TELE</name>
<dbReference type="InterPro" id="IPR036179">
    <property type="entry name" value="Ig-like_dom_sf"/>
</dbReference>
<dbReference type="InterPro" id="IPR003598">
    <property type="entry name" value="Ig_sub2"/>
</dbReference>
<dbReference type="PANTHER" id="PTHR46013">
    <property type="entry name" value="VASCULAR CELL ADHESION MOLECULE 1"/>
    <property type="match status" value="1"/>
</dbReference>
<dbReference type="InterPro" id="IPR013783">
    <property type="entry name" value="Ig-like_fold"/>
</dbReference>
<evidence type="ECO:0000256" key="2">
    <source>
        <dbReference type="ARBA" id="ARBA00041781"/>
    </source>
</evidence>
<evidence type="ECO:0000256" key="1">
    <source>
        <dbReference type="ARBA" id="ARBA00040106"/>
    </source>
</evidence>
<sequence length="685" mass="75934">MNARTAWCLVFLALIKNSCNQHNPFNLEQKELTANEGACVEIICKVRVTIYAGNAYWFWMKDPIWTGSNFTGTVIYSTNQKVRPVSPGFADRVKFTGSTTPTWASRDSNPTCSVSICNLKTTDSGQYIFRYVGDSKSSIWKAIPEMTLNVTANPCPITFQQPPVVKENDKITLTCSTLNTCPLKASNVISVKPPSGQLADKEISESARNTTLSFTAKWWNDGNVFTCQTRGNTDDYLTRNISIVVQYAPKYTSATISRREIKEGDFVTLTCSAKGQPSLNFSWFRNGEKQSSEAKWMIPSIQASQSGLYYCKAENSLGVGSSRGVTINVTYPPEVEVQISKEPATPAAINRGDKVTLTCHVNRSNPYPSRFDWKKDNRWIRGSWTYVVNSIKPEDSGSYTCTASNTAGSRTSTARLLQVQCDTDAYPPPWYSWYKLTGSSQWTYMSGERSLTFQSVQRADEACYRCNATNTIDTGDFSELVCIKVLFPPTGVTLSMDSEVTENQTVTISCTAESFPLSCFTVTRQGSSQSLPSDGKFCPRVNDPNIFRHTFTASSTDAGSYSCEASNTEGRKPSQQRKLVVKYTPKDVKVEPEPGRVVRENSPFKLDCRARSHPEVTSVTWMKVTDGRTETFSVSQKTFVVMSAGPSDSGFYSCMARNDIGAGKSEQVEVEVECEYADALFAVYG</sequence>
<dbReference type="Pfam" id="PF13895">
    <property type="entry name" value="Ig_2"/>
    <property type="match status" value="3"/>
</dbReference>
<evidence type="ECO:0000256" key="6">
    <source>
        <dbReference type="SAM" id="SignalP"/>
    </source>
</evidence>
<dbReference type="Proteomes" id="UP000694891">
    <property type="component" value="Unplaced"/>
</dbReference>
<evidence type="ECO:0000259" key="7">
    <source>
        <dbReference type="PROSITE" id="PS50835"/>
    </source>
</evidence>